<dbReference type="PANTHER" id="PTHR33562">
    <property type="entry name" value="ATILLA, ISOFORM B-RELATED-RELATED"/>
    <property type="match status" value="1"/>
</dbReference>
<name>A0A9N9MPR0_9CUCU</name>
<evidence type="ECO:0000256" key="1">
    <source>
        <dbReference type="ARBA" id="ARBA00004589"/>
    </source>
</evidence>
<dbReference type="CDD" id="cd23591">
    <property type="entry name" value="TFP_LU_ECD_Crim"/>
    <property type="match status" value="1"/>
</dbReference>
<dbReference type="InterPro" id="IPR045860">
    <property type="entry name" value="Snake_toxin-like_sf"/>
</dbReference>
<keyword evidence="3 9" id="KW-0812">Transmembrane</keyword>
<evidence type="ECO:0000313" key="12">
    <source>
        <dbReference type="Proteomes" id="UP001152799"/>
    </source>
</evidence>
<feature type="signal peptide" evidence="10">
    <location>
        <begin position="1"/>
        <end position="23"/>
    </location>
</feature>
<evidence type="ECO:0000256" key="2">
    <source>
        <dbReference type="ARBA" id="ARBA00022622"/>
    </source>
</evidence>
<evidence type="ECO:0000256" key="3">
    <source>
        <dbReference type="ARBA" id="ARBA00022692"/>
    </source>
</evidence>
<evidence type="ECO:0008006" key="13">
    <source>
        <dbReference type="Google" id="ProtNLM"/>
    </source>
</evidence>
<comment type="subcellular location">
    <subcellularLocation>
        <location evidence="1">Membrane</location>
        <topology evidence="1">Lipid-anchor</topology>
        <topology evidence="1">GPI-anchor</topology>
    </subcellularLocation>
</comment>
<dbReference type="SUPFAM" id="SSF57302">
    <property type="entry name" value="Snake toxin-like"/>
    <property type="match status" value="1"/>
</dbReference>
<dbReference type="EMBL" id="OU892280">
    <property type="protein sequence ID" value="CAG9768479.1"/>
    <property type="molecule type" value="Genomic_DNA"/>
</dbReference>
<sequence>MKKSTYSICGFLCLSLLISRGAASLWCYQCVSTQPGCGTPFQWIWHWTKICPEEDDVCVKVLEKKDGETVITRDCLSSLRAIRTDIPADHYEGCRPAAVDVKLANYVNNSIKELDIYRNYYDETTWCFCFLDYRCNSSSNLYPSILMAFASIVFILIPLVTR</sequence>
<feature type="chain" id="PRO_5040105109" description="Protein sleepless" evidence="10">
    <location>
        <begin position="24"/>
        <end position="162"/>
    </location>
</feature>
<evidence type="ECO:0000256" key="8">
    <source>
        <dbReference type="ARBA" id="ARBA00023288"/>
    </source>
</evidence>
<dbReference type="OrthoDB" id="6249205at2759"/>
<dbReference type="GO" id="GO:0030431">
    <property type="term" value="P:sleep"/>
    <property type="evidence" value="ECO:0007669"/>
    <property type="project" value="InterPro"/>
</dbReference>
<keyword evidence="8" id="KW-0449">Lipoprotein</keyword>
<keyword evidence="6 9" id="KW-0472">Membrane</keyword>
<keyword evidence="5 9" id="KW-1133">Transmembrane helix</keyword>
<evidence type="ECO:0000256" key="5">
    <source>
        <dbReference type="ARBA" id="ARBA00022989"/>
    </source>
</evidence>
<dbReference type="AlphaFoldDB" id="A0A9N9MPR0"/>
<reference evidence="11" key="1">
    <citation type="submission" date="2022-01" db="EMBL/GenBank/DDBJ databases">
        <authorList>
            <person name="King R."/>
        </authorList>
    </citation>
    <scope>NUCLEOTIDE SEQUENCE</scope>
</reference>
<evidence type="ECO:0000313" key="11">
    <source>
        <dbReference type="EMBL" id="CAG9768479.1"/>
    </source>
</evidence>
<dbReference type="Proteomes" id="UP001152799">
    <property type="component" value="Chromosome 4"/>
</dbReference>
<feature type="transmembrane region" description="Helical" evidence="9">
    <location>
        <begin position="141"/>
        <end position="160"/>
    </location>
</feature>
<keyword evidence="4 10" id="KW-0732">Signal</keyword>
<organism evidence="11 12">
    <name type="scientific">Ceutorhynchus assimilis</name>
    <name type="common">cabbage seed weevil</name>
    <dbReference type="NCBI Taxonomy" id="467358"/>
    <lineage>
        <taxon>Eukaryota</taxon>
        <taxon>Metazoa</taxon>
        <taxon>Ecdysozoa</taxon>
        <taxon>Arthropoda</taxon>
        <taxon>Hexapoda</taxon>
        <taxon>Insecta</taxon>
        <taxon>Pterygota</taxon>
        <taxon>Neoptera</taxon>
        <taxon>Endopterygota</taxon>
        <taxon>Coleoptera</taxon>
        <taxon>Polyphaga</taxon>
        <taxon>Cucujiformia</taxon>
        <taxon>Curculionidae</taxon>
        <taxon>Ceutorhynchinae</taxon>
        <taxon>Ceutorhynchus</taxon>
    </lineage>
</organism>
<dbReference type="InterPro" id="IPR031424">
    <property type="entry name" value="QVR-like"/>
</dbReference>
<keyword evidence="2" id="KW-0336">GPI-anchor</keyword>
<evidence type="ECO:0000256" key="4">
    <source>
        <dbReference type="ARBA" id="ARBA00022729"/>
    </source>
</evidence>
<dbReference type="GO" id="GO:0098552">
    <property type="term" value="C:side of membrane"/>
    <property type="evidence" value="ECO:0007669"/>
    <property type="project" value="UniProtKB-KW"/>
</dbReference>
<dbReference type="PANTHER" id="PTHR33562:SF28">
    <property type="entry name" value="PROTEIN QUIVER"/>
    <property type="match status" value="1"/>
</dbReference>
<dbReference type="Pfam" id="PF17064">
    <property type="entry name" value="QVR"/>
    <property type="match status" value="1"/>
</dbReference>
<evidence type="ECO:0000256" key="10">
    <source>
        <dbReference type="SAM" id="SignalP"/>
    </source>
</evidence>
<dbReference type="InterPro" id="IPR050975">
    <property type="entry name" value="Sleep_regulator"/>
</dbReference>
<keyword evidence="7" id="KW-0325">Glycoprotein</keyword>
<evidence type="ECO:0000256" key="6">
    <source>
        <dbReference type="ARBA" id="ARBA00023136"/>
    </source>
</evidence>
<evidence type="ECO:0000256" key="9">
    <source>
        <dbReference type="SAM" id="Phobius"/>
    </source>
</evidence>
<dbReference type="GO" id="GO:0032222">
    <property type="term" value="P:regulation of synaptic transmission, cholinergic"/>
    <property type="evidence" value="ECO:0007669"/>
    <property type="project" value="InterPro"/>
</dbReference>
<evidence type="ECO:0000256" key="7">
    <source>
        <dbReference type="ARBA" id="ARBA00023180"/>
    </source>
</evidence>
<gene>
    <name evidence="11" type="ORF">CEUTPL_LOCUS9017</name>
</gene>
<accession>A0A9N9MPR0</accession>
<keyword evidence="12" id="KW-1185">Reference proteome</keyword>
<protein>
    <recommendedName>
        <fullName evidence="13">Protein sleepless</fullName>
    </recommendedName>
</protein>
<proteinExistence type="predicted"/>